<dbReference type="Pfam" id="PF08583">
    <property type="entry name" value="Cmc1"/>
    <property type="match status" value="1"/>
</dbReference>
<keyword evidence="3" id="KW-0999">Mitochondrion inner membrane</keyword>
<keyword evidence="2" id="KW-1015">Disulfide bond</keyword>
<name>A0A8H7F520_AGABI</name>
<evidence type="ECO:0000313" key="4">
    <source>
        <dbReference type="EMBL" id="KAF7777499.1"/>
    </source>
</evidence>
<dbReference type="AlphaFoldDB" id="A0A8H7F520"/>
<gene>
    <name evidence="4" type="ORF">Agabi119p4_3571</name>
</gene>
<keyword evidence="3" id="KW-0496">Mitochondrion</keyword>
<evidence type="ECO:0000256" key="1">
    <source>
        <dbReference type="ARBA" id="ARBA00007347"/>
    </source>
</evidence>
<comment type="subcellular location">
    <subcellularLocation>
        <location evidence="3">Mitochondrion inner membrane</location>
    </subcellularLocation>
</comment>
<evidence type="ECO:0000256" key="2">
    <source>
        <dbReference type="ARBA" id="ARBA00023157"/>
    </source>
</evidence>
<proteinExistence type="inferred from homology"/>
<accession>A0A8H7F520</accession>
<dbReference type="EMBL" id="JABXXO010000005">
    <property type="protein sequence ID" value="KAF7777499.1"/>
    <property type="molecule type" value="Genomic_DNA"/>
</dbReference>
<keyword evidence="3" id="KW-0143">Chaperone</keyword>
<evidence type="ECO:0000313" key="5">
    <source>
        <dbReference type="Proteomes" id="UP000629468"/>
    </source>
</evidence>
<protein>
    <recommendedName>
        <fullName evidence="3">COX assembly mitochondrial protein</fullName>
    </recommendedName>
</protein>
<evidence type="ECO:0000256" key="3">
    <source>
        <dbReference type="RuleBase" id="RU364104"/>
    </source>
</evidence>
<dbReference type="Proteomes" id="UP000629468">
    <property type="component" value="Unassembled WGS sequence"/>
</dbReference>
<comment type="similarity">
    <text evidence="1 3">Belongs to the CMC family.</text>
</comment>
<comment type="caution">
    <text evidence="4">The sequence shown here is derived from an EMBL/GenBank/DDBJ whole genome shotgun (WGS) entry which is preliminary data.</text>
</comment>
<reference evidence="4 5" key="1">
    <citation type="journal article" name="Sci. Rep.">
        <title>Telomere-to-telomere assembled and centromere annotated genomes of the two main subspecies of the button mushroom Agaricus bisporus reveal especially polymorphic chromosome ends.</title>
        <authorList>
            <person name="Sonnenberg A.S.M."/>
            <person name="Sedaghat-Telgerd N."/>
            <person name="Lavrijssen B."/>
            <person name="Ohm R.A."/>
            <person name="Hendrickx P.M."/>
            <person name="Scholtmeijer K."/>
            <person name="Baars J.J.P."/>
            <person name="van Peer A."/>
        </authorList>
    </citation>
    <scope>NUCLEOTIDE SEQUENCE [LARGE SCALE GENOMIC DNA]</scope>
    <source>
        <strain evidence="4 5">H119_p4</strain>
    </source>
</reference>
<dbReference type="InterPro" id="IPR013892">
    <property type="entry name" value="Cyt_c_biogenesis_Cmc1-like"/>
</dbReference>
<comment type="function">
    <text evidence="3">Required for mitochondrial cytochrome c oxidase (COX) assembly and respiration.</text>
</comment>
<sequence>MHPQLSDKRIICKDFIKALEECHATGWRRFTGACNKQKDELNRCLRTERVARSARTQRFQRFMTSRILWLCKNFPSQDIYRLAWATCPIMSLHSYNSQVTKPSASFNFSPRRPPFLS</sequence>
<organism evidence="4 5">
    <name type="scientific">Agaricus bisporus var. burnettii</name>
    <dbReference type="NCBI Taxonomy" id="192524"/>
    <lineage>
        <taxon>Eukaryota</taxon>
        <taxon>Fungi</taxon>
        <taxon>Dikarya</taxon>
        <taxon>Basidiomycota</taxon>
        <taxon>Agaricomycotina</taxon>
        <taxon>Agaricomycetes</taxon>
        <taxon>Agaricomycetidae</taxon>
        <taxon>Agaricales</taxon>
        <taxon>Agaricineae</taxon>
        <taxon>Agaricaceae</taxon>
        <taxon>Agaricus</taxon>
    </lineage>
</organism>
<keyword evidence="3" id="KW-0472">Membrane</keyword>
<dbReference type="GO" id="GO:0005743">
    <property type="term" value="C:mitochondrial inner membrane"/>
    <property type="evidence" value="ECO:0007669"/>
    <property type="project" value="UniProtKB-SubCell"/>
</dbReference>